<dbReference type="EMBL" id="RKHO01000001">
    <property type="protein sequence ID" value="ROR90953.1"/>
    <property type="molecule type" value="Genomic_DNA"/>
</dbReference>
<evidence type="ECO:0000313" key="2">
    <source>
        <dbReference type="Proteomes" id="UP000281738"/>
    </source>
</evidence>
<name>A0A3N2CTT4_9ACTN</name>
<dbReference type="Proteomes" id="UP000281738">
    <property type="component" value="Unassembled WGS sequence"/>
</dbReference>
<accession>A0A3N2CTT4</accession>
<organism evidence="1 2">
    <name type="scientific">Nocardioides aurantiacus</name>
    <dbReference type="NCBI Taxonomy" id="86796"/>
    <lineage>
        <taxon>Bacteria</taxon>
        <taxon>Bacillati</taxon>
        <taxon>Actinomycetota</taxon>
        <taxon>Actinomycetes</taxon>
        <taxon>Propionibacteriales</taxon>
        <taxon>Nocardioidaceae</taxon>
        <taxon>Nocardioides</taxon>
    </lineage>
</organism>
<gene>
    <name evidence="1" type="ORF">EDD33_1810</name>
</gene>
<dbReference type="AlphaFoldDB" id="A0A3N2CTT4"/>
<sequence>MRLIATNAASKTHRQVKQELTDLVNEHDVGLPAAFVDLQSRLIIDDHFYRRHPFHAAWWMLRFARPGSVQQHWAMLRTGHVNLAG</sequence>
<protein>
    <submittedName>
        <fullName evidence="1">Uncharacterized protein</fullName>
    </submittedName>
</protein>
<proteinExistence type="predicted"/>
<evidence type="ECO:0000313" key="1">
    <source>
        <dbReference type="EMBL" id="ROR90953.1"/>
    </source>
</evidence>
<comment type="caution">
    <text evidence="1">The sequence shown here is derived from an EMBL/GenBank/DDBJ whole genome shotgun (WGS) entry which is preliminary data.</text>
</comment>
<keyword evidence="2" id="KW-1185">Reference proteome</keyword>
<reference evidence="1 2" key="1">
    <citation type="submission" date="2018-11" db="EMBL/GenBank/DDBJ databases">
        <title>Sequencing the genomes of 1000 actinobacteria strains.</title>
        <authorList>
            <person name="Klenk H.-P."/>
        </authorList>
    </citation>
    <scope>NUCLEOTIDE SEQUENCE [LARGE SCALE GENOMIC DNA]</scope>
    <source>
        <strain evidence="1 2">DSM 12652</strain>
    </source>
</reference>